<protein>
    <submittedName>
        <fullName evidence="6">Colicin V synthesis protein</fullName>
    </submittedName>
</protein>
<evidence type="ECO:0000256" key="1">
    <source>
        <dbReference type="ARBA" id="ARBA00004141"/>
    </source>
</evidence>
<evidence type="ECO:0000256" key="3">
    <source>
        <dbReference type="ARBA" id="ARBA00022989"/>
    </source>
</evidence>
<evidence type="ECO:0000256" key="4">
    <source>
        <dbReference type="ARBA" id="ARBA00023136"/>
    </source>
</evidence>
<dbReference type="GO" id="GO:0009403">
    <property type="term" value="P:toxin biosynthetic process"/>
    <property type="evidence" value="ECO:0007669"/>
    <property type="project" value="InterPro"/>
</dbReference>
<feature type="transmembrane region" description="Helical" evidence="5">
    <location>
        <begin position="102"/>
        <end position="125"/>
    </location>
</feature>
<dbReference type="PANTHER" id="PTHR36926">
    <property type="entry name" value="COLICIN V PRODUCTION PROTEIN"/>
    <property type="match status" value="1"/>
</dbReference>
<accession>A0A231UTV4</accession>
<evidence type="ECO:0000256" key="5">
    <source>
        <dbReference type="SAM" id="Phobius"/>
    </source>
</evidence>
<name>A0A231UTV4_9HYPH</name>
<keyword evidence="7" id="KW-1185">Reference proteome</keyword>
<keyword evidence="2 5" id="KW-0812">Transmembrane</keyword>
<feature type="transmembrane region" description="Helical" evidence="5">
    <location>
        <begin position="60"/>
        <end position="81"/>
    </location>
</feature>
<evidence type="ECO:0000313" key="6">
    <source>
        <dbReference type="EMBL" id="OXS99333.1"/>
    </source>
</evidence>
<keyword evidence="4 5" id="KW-0472">Membrane</keyword>
<dbReference type="Proteomes" id="UP000215405">
    <property type="component" value="Unassembled WGS sequence"/>
</dbReference>
<organism evidence="6 7">
    <name type="scientific">Notoacmeibacter marinus</name>
    <dbReference type="NCBI Taxonomy" id="1876515"/>
    <lineage>
        <taxon>Bacteria</taxon>
        <taxon>Pseudomonadati</taxon>
        <taxon>Pseudomonadota</taxon>
        <taxon>Alphaproteobacteria</taxon>
        <taxon>Hyphomicrobiales</taxon>
        <taxon>Notoacmeibacteraceae</taxon>
        <taxon>Notoacmeibacter</taxon>
    </lineage>
</organism>
<dbReference type="AlphaFoldDB" id="A0A231UTV4"/>
<feature type="transmembrane region" description="Helical" evidence="5">
    <location>
        <begin position="31"/>
        <end position="48"/>
    </location>
</feature>
<keyword evidence="3 5" id="KW-1133">Transmembrane helix</keyword>
<feature type="transmembrane region" description="Helical" evidence="5">
    <location>
        <begin position="6"/>
        <end position="24"/>
    </location>
</feature>
<dbReference type="InterPro" id="IPR052719">
    <property type="entry name" value="CvpA-like"/>
</dbReference>
<evidence type="ECO:0000256" key="2">
    <source>
        <dbReference type="ARBA" id="ARBA00022692"/>
    </source>
</evidence>
<evidence type="ECO:0000313" key="7">
    <source>
        <dbReference type="Proteomes" id="UP000215405"/>
    </source>
</evidence>
<proteinExistence type="predicted"/>
<gene>
    <name evidence="6" type="ORF">B7H23_14280</name>
</gene>
<comment type="caution">
    <text evidence="6">The sequence shown here is derived from an EMBL/GenBank/DDBJ whole genome shotgun (WGS) entry which is preliminary data.</text>
</comment>
<dbReference type="PANTHER" id="PTHR36926:SF1">
    <property type="entry name" value="COLICIN V PRODUCTION PROTEIN"/>
    <property type="match status" value="1"/>
</dbReference>
<comment type="subcellular location">
    <subcellularLocation>
        <location evidence="1">Membrane</location>
        <topology evidence="1">Multi-pass membrane protein</topology>
    </subcellularLocation>
</comment>
<sequence length="183" mass="19715">MTLLDGIFIVFTLVSALLAMVRGFSREVLSIVSWLVAGLAAWIAYPLLSPYLVEPLGKQLYADLAAAAIIFLIVLVIVTVITMRIADFIIDSRAGALDRTLGFIYGAARGVVVAAVALLFFQWLVAGNPPEWVVNAKSRAILDPVGEEIAALLPEDPERDLFDRFLNDDEADPAPADGETSGN</sequence>
<dbReference type="Pfam" id="PF02674">
    <property type="entry name" value="Colicin_V"/>
    <property type="match status" value="1"/>
</dbReference>
<dbReference type="RefSeq" id="WP_094078112.1">
    <property type="nucleotide sequence ID" value="NZ_NBYO01000003.1"/>
</dbReference>
<dbReference type="InterPro" id="IPR003825">
    <property type="entry name" value="Colicin-V_CvpA"/>
</dbReference>
<dbReference type="EMBL" id="NBYO01000003">
    <property type="protein sequence ID" value="OXS99333.1"/>
    <property type="molecule type" value="Genomic_DNA"/>
</dbReference>
<reference evidence="7" key="1">
    <citation type="journal article" date="2017" name="Int. J. Syst. Evol. Microbiol.">
        <title>Notoacmeibacter marinus gen. nov., sp. nov., isolated from the gut of a limpet and proposal of Notoacmeibacteraceae fam. nov. in the order Rhizobiales of the class Alphaproteobacteria.</title>
        <authorList>
            <person name="Huang Z."/>
            <person name="Guo F."/>
            <person name="Lai Q."/>
        </authorList>
    </citation>
    <scope>NUCLEOTIDE SEQUENCE [LARGE SCALE GENOMIC DNA]</scope>
    <source>
        <strain evidence="7">XMTR2A4</strain>
    </source>
</reference>
<dbReference type="GO" id="GO:0016020">
    <property type="term" value="C:membrane"/>
    <property type="evidence" value="ECO:0007669"/>
    <property type="project" value="UniProtKB-SubCell"/>
</dbReference>